<name>A0ABQ8G036_9PEZI</name>
<evidence type="ECO:0000313" key="3">
    <source>
        <dbReference type="Proteomes" id="UP000774617"/>
    </source>
</evidence>
<sequence>MTPPKSASNRKRCSPAAEGLTNSLGFRKPGYRTIKRARPVRLSLSKQASNFNFQDNNAQRTLTENPILDPNYSATLKDAQCNSQCCCITTNDISAWLEGLPIDCTDGSQSLAMGNYYHYPFCSTTSQLNLSVPTYTNQSFCQAPVFSHGSVTNCSPSPPPAFQRVFGDEIAPAPIQNTMIEPCDKTLCIPQAQIRQTTGPSSLPTPVTPTFPTLPSQLLQPAPWESEPWCFDACSINIEQEALELSLKMLQQWHPAVMQTQRPDLLQQLWDTENSMSKFAAMLFELRMQRWESR</sequence>
<dbReference type="EMBL" id="JAGTJR010000031">
    <property type="protein sequence ID" value="KAH7038987.1"/>
    <property type="molecule type" value="Genomic_DNA"/>
</dbReference>
<organism evidence="2 3">
    <name type="scientific">Macrophomina phaseolina</name>
    <dbReference type="NCBI Taxonomy" id="35725"/>
    <lineage>
        <taxon>Eukaryota</taxon>
        <taxon>Fungi</taxon>
        <taxon>Dikarya</taxon>
        <taxon>Ascomycota</taxon>
        <taxon>Pezizomycotina</taxon>
        <taxon>Dothideomycetes</taxon>
        <taxon>Dothideomycetes incertae sedis</taxon>
        <taxon>Botryosphaeriales</taxon>
        <taxon>Botryosphaeriaceae</taxon>
        <taxon>Macrophomina</taxon>
    </lineage>
</organism>
<evidence type="ECO:0000313" key="2">
    <source>
        <dbReference type="EMBL" id="KAH7038987.1"/>
    </source>
</evidence>
<reference evidence="2 3" key="1">
    <citation type="journal article" date="2021" name="Nat. Commun.">
        <title>Genetic determinants of endophytism in the Arabidopsis root mycobiome.</title>
        <authorList>
            <person name="Mesny F."/>
            <person name="Miyauchi S."/>
            <person name="Thiergart T."/>
            <person name="Pickel B."/>
            <person name="Atanasova L."/>
            <person name="Karlsson M."/>
            <person name="Huettel B."/>
            <person name="Barry K.W."/>
            <person name="Haridas S."/>
            <person name="Chen C."/>
            <person name="Bauer D."/>
            <person name="Andreopoulos W."/>
            <person name="Pangilinan J."/>
            <person name="LaButti K."/>
            <person name="Riley R."/>
            <person name="Lipzen A."/>
            <person name="Clum A."/>
            <person name="Drula E."/>
            <person name="Henrissat B."/>
            <person name="Kohler A."/>
            <person name="Grigoriev I.V."/>
            <person name="Martin F.M."/>
            <person name="Hacquard S."/>
        </authorList>
    </citation>
    <scope>NUCLEOTIDE SEQUENCE [LARGE SCALE GENOMIC DNA]</scope>
    <source>
        <strain evidence="2 3">MPI-SDFR-AT-0080</strain>
    </source>
</reference>
<keyword evidence="3" id="KW-1185">Reference proteome</keyword>
<protein>
    <submittedName>
        <fullName evidence="2">Uncharacterized protein</fullName>
    </submittedName>
</protein>
<comment type="caution">
    <text evidence="2">The sequence shown here is derived from an EMBL/GenBank/DDBJ whole genome shotgun (WGS) entry which is preliminary data.</text>
</comment>
<feature type="region of interest" description="Disordered" evidence="1">
    <location>
        <begin position="1"/>
        <end position="21"/>
    </location>
</feature>
<dbReference type="Proteomes" id="UP000774617">
    <property type="component" value="Unassembled WGS sequence"/>
</dbReference>
<proteinExistence type="predicted"/>
<accession>A0ABQ8G036</accession>
<gene>
    <name evidence="2" type="ORF">B0J12DRAFT_731329</name>
</gene>
<evidence type="ECO:0000256" key="1">
    <source>
        <dbReference type="SAM" id="MobiDB-lite"/>
    </source>
</evidence>